<proteinExistence type="predicted"/>
<dbReference type="EMBL" id="JAFVMF010000014">
    <property type="protein sequence ID" value="MBO1360755.1"/>
    <property type="molecule type" value="Genomic_DNA"/>
</dbReference>
<dbReference type="RefSeq" id="WP_207882010.1">
    <property type="nucleotide sequence ID" value="NZ_JAFVMF010000014.1"/>
</dbReference>
<accession>A0ABS3LXW7</accession>
<sequence>MSKISRGDIIAFREKFAVVIFVLTNGELICAPLEIEPAYDHRAFIFLTPDMLHLEEDIHLETLAILCVLGRTTRHEDMAIRGMIESNVLDQIEFIAAMEIRARKAEDFGHSSSASAIALPAGALMSSSSVWNGRRTPNRRLGG</sequence>
<comment type="caution">
    <text evidence="1">The sequence shown here is derived from an EMBL/GenBank/DDBJ whole genome shotgun (WGS) entry which is preliminary data.</text>
</comment>
<evidence type="ECO:0000313" key="2">
    <source>
        <dbReference type="Proteomes" id="UP000664771"/>
    </source>
</evidence>
<protein>
    <submittedName>
        <fullName evidence="1">Uncharacterized protein</fullName>
    </submittedName>
</protein>
<evidence type="ECO:0000313" key="1">
    <source>
        <dbReference type="EMBL" id="MBO1360755.1"/>
    </source>
</evidence>
<keyword evidence="2" id="KW-1185">Reference proteome</keyword>
<dbReference type="Proteomes" id="UP000664771">
    <property type="component" value="Unassembled WGS sequence"/>
</dbReference>
<gene>
    <name evidence="1" type="ORF">J2D73_13260</name>
</gene>
<reference evidence="1 2" key="1">
    <citation type="submission" date="2021-03" db="EMBL/GenBank/DDBJ databases">
        <title>The complete genome sequence of Acetobacter sacchari TBRC 11175.</title>
        <authorList>
            <person name="Charoenyingcharoen P."/>
            <person name="Yukphan P."/>
        </authorList>
    </citation>
    <scope>NUCLEOTIDE SEQUENCE [LARGE SCALE GENOMIC DNA]</scope>
    <source>
        <strain evidence="1 2">TBRC 11175</strain>
    </source>
</reference>
<organism evidence="1 2">
    <name type="scientific">Acetobacter sacchari</name>
    <dbReference type="NCBI Taxonomy" id="2661687"/>
    <lineage>
        <taxon>Bacteria</taxon>
        <taxon>Pseudomonadati</taxon>
        <taxon>Pseudomonadota</taxon>
        <taxon>Alphaproteobacteria</taxon>
        <taxon>Acetobacterales</taxon>
        <taxon>Acetobacteraceae</taxon>
        <taxon>Acetobacter</taxon>
    </lineage>
</organism>
<name>A0ABS3LXW7_9PROT</name>